<name>A0A645EHW1_9ZZZZ</name>
<accession>A0A645EHW1</accession>
<organism evidence="1">
    <name type="scientific">bioreactor metagenome</name>
    <dbReference type="NCBI Taxonomy" id="1076179"/>
    <lineage>
        <taxon>unclassified sequences</taxon>
        <taxon>metagenomes</taxon>
        <taxon>ecological metagenomes</taxon>
    </lineage>
</organism>
<proteinExistence type="predicted"/>
<sequence>MQLTFNKLRHTGKAKEVACLADKDNIAHRLAPQPQPHQSPQKISMRHIARKLLRQGRYLKADNLTALAEYRNAPLGVLVTAIQGAAKPRAGKNLLLCRGQKFRAPAPGLKLIKTVFELSLLIWHRPTSYF</sequence>
<gene>
    <name evidence="1" type="ORF">SDC9_148805</name>
</gene>
<protein>
    <submittedName>
        <fullName evidence="1">Uncharacterized protein</fullName>
    </submittedName>
</protein>
<dbReference type="AlphaFoldDB" id="A0A645EHW1"/>
<comment type="caution">
    <text evidence="1">The sequence shown here is derived from an EMBL/GenBank/DDBJ whole genome shotgun (WGS) entry which is preliminary data.</text>
</comment>
<evidence type="ECO:0000313" key="1">
    <source>
        <dbReference type="EMBL" id="MPN01595.1"/>
    </source>
</evidence>
<reference evidence="1" key="1">
    <citation type="submission" date="2019-08" db="EMBL/GenBank/DDBJ databases">
        <authorList>
            <person name="Kucharzyk K."/>
            <person name="Murdoch R.W."/>
            <person name="Higgins S."/>
            <person name="Loffler F."/>
        </authorList>
    </citation>
    <scope>NUCLEOTIDE SEQUENCE</scope>
</reference>
<dbReference type="EMBL" id="VSSQ01047586">
    <property type="protein sequence ID" value="MPN01595.1"/>
    <property type="molecule type" value="Genomic_DNA"/>
</dbReference>